<dbReference type="PANTHER" id="PTHR46836:SF7">
    <property type="entry name" value="PHOSPHATIDYLINOSITOL N-ACETYGLUCOSAMINLYTRANSFERASE SUBUNIT P-LIKE PROTEIN"/>
    <property type="match status" value="1"/>
</dbReference>
<dbReference type="AlphaFoldDB" id="A0AA38FWI1"/>
<accession>A0AA38FWI1</accession>
<dbReference type="PANTHER" id="PTHR46836">
    <property type="entry name" value="AFADIN"/>
    <property type="match status" value="1"/>
</dbReference>
<feature type="compositionally biased region" description="Polar residues" evidence="1">
    <location>
        <begin position="89"/>
        <end position="100"/>
    </location>
</feature>
<feature type="region of interest" description="Disordered" evidence="1">
    <location>
        <begin position="304"/>
        <end position="369"/>
    </location>
</feature>
<proteinExistence type="predicted"/>
<sequence>MEEVGDGGCRGCMGAFRHLLDFTHPRKKQSLQSGCQESEAPNKSPEKKNMPTENVNVVARLMGLERMAKDDEQQWRSSRSKPPLKHLSLTKSRSLNTLSETLDPPTPAVDMRNQKLHFRSHSFRERPQDKQLQEFKRNFEATQRFHYREHSHSENKHNHFQQRSDGAGAFLLKDTPGKRHNQSKDFVEALEYLQNKEKIFLRALHNPNSFLATQIQSQYTHKTSSQEWSVKQLGSTKISSPSLANHNHAIPLHSKPSKNSVNQLLAKVAVLEPNSANAKNTNQQLKTYRESRFSREIPFKRERKLKGKCSRKASQELYSKEESSGSDSLLQTIASSHNSSAKGEEYFPNASRVSSRSGKSSPGMGMQCSPMFRKEISKEEARKVSECLRDSDKKNLPSKPCSVTRRNRDVRDRIAAGHSSSGEFAIASSKKGLHRPNLMLKVKPLNEKTTLALANYKDRKPGVTEENENALAKDVINISTEDETEDAFLKYPVANRVNDCEEVLASIGEKCELPSPISVLDGHFQQESPSPINIKENATNLH</sequence>
<dbReference type="InterPro" id="IPR022212">
    <property type="entry name" value="DUF3741"/>
</dbReference>
<feature type="compositionally biased region" description="Polar residues" evidence="1">
    <location>
        <begin position="30"/>
        <end position="41"/>
    </location>
</feature>
<comment type="caution">
    <text evidence="3">The sequence shown here is derived from an EMBL/GenBank/DDBJ whole genome shotgun (WGS) entry which is preliminary data.</text>
</comment>
<evidence type="ECO:0000313" key="4">
    <source>
        <dbReference type="Proteomes" id="UP000824469"/>
    </source>
</evidence>
<reference evidence="3 4" key="1">
    <citation type="journal article" date="2021" name="Nat. Plants">
        <title>The Taxus genome provides insights into paclitaxel biosynthesis.</title>
        <authorList>
            <person name="Xiong X."/>
            <person name="Gou J."/>
            <person name="Liao Q."/>
            <person name="Li Y."/>
            <person name="Zhou Q."/>
            <person name="Bi G."/>
            <person name="Li C."/>
            <person name="Du R."/>
            <person name="Wang X."/>
            <person name="Sun T."/>
            <person name="Guo L."/>
            <person name="Liang H."/>
            <person name="Lu P."/>
            <person name="Wu Y."/>
            <person name="Zhang Z."/>
            <person name="Ro D.K."/>
            <person name="Shang Y."/>
            <person name="Huang S."/>
            <person name="Yan J."/>
        </authorList>
    </citation>
    <scope>NUCLEOTIDE SEQUENCE [LARGE SCALE GENOMIC DNA]</scope>
    <source>
        <strain evidence="3">Ta-2019</strain>
    </source>
</reference>
<evidence type="ECO:0000256" key="1">
    <source>
        <dbReference type="SAM" id="MobiDB-lite"/>
    </source>
</evidence>
<evidence type="ECO:0000313" key="3">
    <source>
        <dbReference type="EMBL" id="KAH9311679.1"/>
    </source>
</evidence>
<organism evidence="3 4">
    <name type="scientific">Taxus chinensis</name>
    <name type="common">Chinese yew</name>
    <name type="synonym">Taxus wallichiana var. chinensis</name>
    <dbReference type="NCBI Taxonomy" id="29808"/>
    <lineage>
        <taxon>Eukaryota</taxon>
        <taxon>Viridiplantae</taxon>
        <taxon>Streptophyta</taxon>
        <taxon>Embryophyta</taxon>
        <taxon>Tracheophyta</taxon>
        <taxon>Spermatophyta</taxon>
        <taxon>Pinopsida</taxon>
        <taxon>Pinidae</taxon>
        <taxon>Conifers II</taxon>
        <taxon>Cupressales</taxon>
        <taxon>Taxaceae</taxon>
        <taxon>Taxus</taxon>
    </lineage>
</organism>
<feature type="domain" description="DUF3741" evidence="2">
    <location>
        <begin position="179"/>
        <end position="209"/>
    </location>
</feature>
<dbReference type="Proteomes" id="UP000824469">
    <property type="component" value="Unassembled WGS sequence"/>
</dbReference>
<feature type="compositionally biased region" description="Low complexity" evidence="1">
    <location>
        <begin position="351"/>
        <end position="361"/>
    </location>
</feature>
<dbReference type="Pfam" id="PF12552">
    <property type="entry name" value="DUF3741"/>
    <property type="match status" value="1"/>
</dbReference>
<keyword evidence="4" id="KW-1185">Reference proteome</keyword>
<feature type="non-terminal residue" evidence="3">
    <location>
        <position position="1"/>
    </location>
</feature>
<feature type="compositionally biased region" description="Polar residues" evidence="1">
    <location>
        <begin position="325"/>
        <end position="341"/>
    </location>
</feature>
<protein>
    <recommendedName>
        <fullName evidence="2">DUF3741 domain-containing protein</fullName>
    </recommendedName>
</protein>
<feature type="region of interest" description="Disordered" evidence="1">
    <location>
        <begin position="70"/>
        <end position="110"/>
    </location>
</feature>
<dbReference type="EMBL" id="JAHRHJ020000006">
    <property type="protein sequence ID" value="KAH9311679.1"/>
    <property type="molecule type" value="Genomic_DNA"/>
</dbReference>
<feature type="region of interest" description="Disordered" evidence="1">
    <location>
        <begin position="238"/>
        <end position="257"/>
    </location>
</feature>
<evidence type="ECO:0000259" key="2">
    <source>
        <dbReference type="Pfam" id="PF12552"/>
    </source>
</evidence>
<feature type="region of interest" description="Disordered" evidence="1">
    <location>
        <begin position="24"/>
        <end position="53"/>
    </location>
</feature>
<name>A0AA38FWI1_TAXCH</name>
<gene>
    <name evidence="3" type="ORF">KI387_026714</name>
</gene>